<organism evidence="8 9">
    <name type="scientific">Thermomonospora echinospora</name>
    <dbReference type="NCBI Taxonomy" id="1992"/>
    <lineage>
        <taxon>Bacteria</taxon>
        <taxon>Bacillati</taxon>
        <taxon>Actinomycetota</taxon>
        <taxon>Actinomycetes</taxon>
        <taxon>Streptosporangiales</taxon>
        <taxon>Thermomonosporaceae</taxon>
        <taxon>Thermomonospora</taxon>
    </lineage>
</organism>
<dbReference type="Pfam" id="PF00440">
    <property type="entry name" value="TetR_N"/>
    <property type="match status" value="1"/>
</dbReference>
<dbReference type="InterPro" id="IPR036271">
    <property type="entry name" value="Tet_transcr_reg_TetR-rel_C_sf"/>
</dbReference>
<dbReference type="PANTHER" id="PTHR30055">
    <property type="entry name" value="HTH-TYPE TRANSCRIPTIONAL REGULATOR RUTR"/>
    <property type="match status" value="1"/>
</dbReference>
<feature type="DNA-binding region" description="H-T-H motif" evidence="5">
    <location>
        <begin position="48"/>
        <end position="67"/>
    </location>
</feature>
<dbReference type="InterPro" id="IPR009057">
    <property type="entry name" value="Homeodomain-like_sf"/>
</dbReference>
<feature type="domain" description="HTH tetR-type" evidence="7">
    <location>
        <begin position="25"/>
        <end position="85"/>
    </location>
</feature>
<keyword evidence="4" id="KW-0804">Transcription</keyword>
<evidence type="ECO:0000256" key="2">
    <source>
        <dbReference type="ARBA" id="ARBA00023015"/>
    </source>
</evidence>
<dbReference type="GO" id="GO:0045892">
    <property type="term" value="P:negative regulation of DNA-templated transcription"/>
    <property type="evidence" value="ECO:0007669"/>
    <property type="project" value="InterPro"/>
</dbReference>
<accession>A0A1H5XI07</accession>
<dbReference type="PANTHER" id="PTHR30055:SF151">
    <property type="entry name" value="TRANSCRIPTIONAL REGULATORY PROTEIN"/>
    <property type="match status" value="1"/>
</dbReference>
<keyword evidence="2" id="KW-0805">Transcription regulation</keyword>
<dbReference type="PRINTS" id="PR00400">
    <property type="entry name" value="TETREPRESSOR"/>
</dbReference>
<gene>
    <name evidence="8" type="ORF">SAMN04489712_103265</name>
</gene>
<dbReference type="GO" id="GO:0046677">
    <property type="term" value="P:response to antibiotic"/>
    <property type="evidence" value="ECO:0007669"/>
    <property type="project" value="InterPro"/>
</dbReference>
<dbReference type="Pfam" id="PF02909">
    <property type="entry name" value="TetR_C_1"/>
    <property type="match status" value="1"/>
</dbReference>
<reference evidence="9" key="1">
    <citation type="submission" date="2016-10" db="EMBL/GenBank/DDBJ databases">
        <authorList>
            <person name="Varghese N."/>
            <person name="Submissions S."/>
        </authorList>
    </citation>
    <scope>NUCLEOTIDE SEQUENCE [LARGE SCALE GENOMIC DNA]</scope>
    <source>
        <strain evidence="9">DSM 43163</strain>
    </source>
</reference>
<evidence type="ECO:0000256" key="4">
    <source>
        <dbReference type="ARBA" id="ARBA00023163"/>
    </source>
</evidence>
<dbReference type="EMBL" id="FNVO01000003">
    <property type="protein sequence ID" value="SEG11388.1"/>
    <property type="molecule type" value="Genomic_DNA"/>
</dbReference>
<sequence length="237" mass="26514">MTSAQAEPPTPPWRRPRKGAPARRPLSRDLIVRTAQDILRTEGLDGVSMRRVAQELGTGPASLYAHVSDKDELLELVVDRIAGEIPLLEPDPARWQEQLKEAARAARRVWTTYSDVSRISLGSVPTGENQLRIAENHLAIMRAGGVPDQVAAWFVDRMGLYVDADAFEGSVFAARFREGWDAGEYFGQIRRYYEGLSPERFPHITSLVGELMEGEDEERFEFGLDLMVRGLASYVNG</sequence>
<evidence type="ECO:0000256" key="3">
    <source>
        <dbReference type="ARBA" id="ARBA00023125"/>
    </source>
</evidence>
<keyword evidence="1" id="KW-0678">Repressor</keyword>
<dbReference type="OrthoDB" id="329481at2"/>
<evidence type="ECO:0000256" key="5">
    <source>
        <dbReference type="PROSITE-ProRule" id="PRU00335"/>
    </source>
</evidence>
<proteinExistence type="predicted"/>
<dbReference type="InterPro" id="IPR003012">
    <property type="entry name" value="Tet_transcr_reg_TetR"/>
</dbReference>
<dbReference type="InterPro" id="IPR001647">
    <property type="entry name" value="HTH_TetR"/>
</dbReference>
<dbReference type="RefSeq" id="WP_103937209.1">
    <property type="nucleotide sequence ID" value="NZ_FNVO01000003.1"/>
</dbReference>
<evidence type="ECO:0000259" key="7">
    <source>
        <dbReference type="PROSITE" id="PS50977"/>
    </source>
</evidence>
<evidence type="ECO:0000256" key="1">
    <source>
        <dbReference type="ARBA" id="ARBA00022491"/>
    </source>
</evidence>
<dbReference type="InterPro" id="IPR050109">
    <property type="entry name" value="HTH-type_TetR-like_transc_reg"/>
</dbReference>
<dbReference type="GO" id="GO:0003700">
    <property type="term" value="F:DNA-binding transcription factor activity"/>
    <property type="evidence" value="ECO:0007669"/>
    <property type="project" value="TreeGrafter"/>
</dbReference>
<dbReference type="PROSITE" id="PS50977">
    <property type="entry name" value="HTH_TETR_2"/>
    <property type="match status" value="1"/>
</dbReference>
<name>A0A1H5XI07_9ACTN</name>
<keyword evidence="3 5" id="KW-0238">DNA-binding</keyword>
<dbReference type="Gene3D" id="1.10.357.10">
    <property type="entry name" value="Tetracycline Repressor, domain 2"/>
    <property type="match status" value="1"/>
</dbReference>
<dbReference type="InterPro" id="IPR004111">
    <property type="entry name" value="Repressor_TetR_C"/>
</dbReference>
<dbReference type="GO" id="GO:0000976">
    <property type="term" value="F:transcription cis-regulatory region binding"/>
    <property type="evidence" value="ECO:0007669"/>
    <property type="project" value="TreeGrafter"/>
</dbReference>
<dbReference type="SUPFAM" id="SSF48498">
    <property type="entry name" value="Tetracyclin repressor-like, C-terminal domain"/>
    <property type="match status" value="1"/>
</dbReference>
<protein>
    <submittedName>
        <fullName evidence="8">Regulatory protein, tetR family</fullName>
    </submittedName>
</protein>
<evidence type="ECO:0000313" key="8">
    <source>
        <dbReference type="EMBL" id="SEG11388.1"/>
    </source>
</evidence>
<dbReference type="AlphaFoldDB" id="A0A1H5XI07"/>
<feature type="region of interest" description="Disordered" evidence="6">
    <location>
        <begin position="1"/>
        <end position="26"/>
    </location>
</feature>
<keyword evidence="9" id="KW-1185">Reference proteome</keyword>
<dbReference type="SUPFAM" id="SSF46689">
    <property type="entry name" value="Homeodomain-like"/>
    <property type="match status" value="1"/>
</dbReference>
<evidence type="ECO:0000256" key="6">
    <source>
        <dbReference type="SAM" id="MobiDB-lite"/>
    </source>
</evidence>
<dbReference type="Proteomes" id="UP000236723">
    <property type="component" value="Unassembled WGS sequence"/>
</dbReference>
<evidence type="ECO:0000313" key="9">
    <source>
        <dbReference type="Proteomes" id="UP000236723"/>
    </source>
</evidence>